<evidence type="ECO:0000313" key="2">
    <source>
        <dbReference type="EMBL" id="SFS17753.1"/>
    </source>
</evidence>
<dbReference type="AlphaFoldDB" id="A0AA94HPA5"/>
<dbReference type="Proteomes" id="UP000198506">
    <property type="component" value="Unassembled WGS sequence"/>
</dbReference>
<feature type="transmembrane region" description="Helical" evidence="1">
    <location>
        <begin position="69"/>
        <end position="91"/>
    </location>
</feature>
<dbReference type="EMBL" id="FOZN01000004">
    <property type="protein sequence ID" value="SFS17753.1"/>
    <property type="molecule type" value="Genomic_DNA"/>
</dbReference>
<name>A0AA94HPA5_9MICO</name>
<evidence type="ECO:0000256" key="1">
    <source>
        <dbReference type="SAM" id="Phobius"/>
    </source>
</evidence>
<keyword evidence="1" id="KW-0472">Membrane</keyword>
<feature type="transmembrane region" description="Helical" evidence="1">
    <location>
        <begin position="98"/>
        <end position="119"/>
    </location>
</feature>
<comment type="caution">
    <text evidence="2">The sequence shown here is derived from an EMBL/GenBank/DDBJ whole genome shotgun (WGS) entry which is preliminary data.</text>
</comment>
<dbReference type="RefSeq" id="WP_092919140.1">
    <property type="nucleotide sequence ID" value="NZ_FOZN01000004.1"/>
</dbReference>
<feature type="transmembrane region" description="Helical" evidence="1">
    <location>
        <begin position="36"/>
        <end position="57"/>
    </location>
</feature>
<reference evidence="2 3" key="1">
    <citation type="submission" date="2016-10" db="EMBL/GenBank/DDBJ databases">
        <authorList>
            <person name="Varghese N."/>
            <person name="Submissions S."/>
        </authorList>
    </citation>
    <scope>NUCLEOTIDE SEQUENCE [LARGE SCALE GENOMIC DNA]</scope>
    <source>
        <strain evidence="2 3">IAM 15147</strain>
    </source>
</reference>
<evidence type="ECO:0000313" key="3">
    <source>
        <dbReference type="Proteomes" id="UP000198506"/>
    </source>
</evidence>
<protein>
    <submittedName>
        <fullName evidence="2">Uncharacterized protein</fullName>
    </submittedName>
</protein>
<proteinExistence type="predicted"/>
<sequence>MTTPDRSPLPPRSADRSQFGWRDPAKHEWTAGDIKFGWLIGAGVVLVGSLVIGVIMWGSAALMGVFGGFLLGLPMLTLYGVPVAIAAATALRRVASEAIHLFVFAVLGAIGGGITALLAQGIVAGWALVPSTVIVGVATAVIARAVAHDTALRTRGSVDS</sequence>
<keyword evidence="1" id="KW-1133">Transmembrane helix</keyword>
<keyword evidence="1" id="KW-0812">Transmembrane</keyword>
<accession>A0AA94HPA5</accession>
<gene>
    <name evidence="2" type="ORF">SAMN04487783_2405</name>
</gene>
<keyword evidence="3" id="KW-1185">Reference proteome</keyword>
<organism evidence="2 3">
    <name type="scientific">Agrococcus baldri</name>
    <dbReference type="NCBI Taxonomy" id="153730"/>
    <lineage>
        <taxon>Bacteria</taxon>
        <taxon>Bacillati</taxon>
        <taxon>Actinomycetota</taxon>
        <taxon>Actinomycetes</taxon>
        <taxon>Micrococcales</taxon>
        <taxon>Microbacteriaceae</taxon>
        <taxon>Agrococcus</taxon>
    </lineage>
</organism>
<feature type="transmembrane region" description="Helical" evidence="1">
    <location>
        <begin position="125"/>
        <end position="147"/>
    </location>
</feature>